<comment type="caution">
    <text evidence="4">The sequence shown here is derived from an EMBL/GenBank/DDBJ whole genome shotgun (WGS) entry which is preliminary data.</text>
</comment>
<proteinExistence type="predicted"/>
<sequence>MPAPEPSLLPGQSPPFFTVTPTDQAGVIVNVAAICLILAAISMGIRAYVRFVIVQQRIAWDDSAVLLALLLFLIQTALVFQETRDGLGKTVRRLTRNQILTIQEYLYADDFFFLLSVWTTKVAFALLFYRTSPKSSFQRATKGVCGFIVLTGVVSILLITLRCDLSQPWIWFTSSGTTCEDLTTRWQAISALDIATESLLSALSLYLVWDLQMSFSRKSLVVFAFSLRLAIIAPIVCHLHYLTVATRSDDVSLKATSFVLCKQVELAYSVIAANIPVLRPFIIATATNYGGLAEGPKGHSGSNHELQTFGSKTISRRTKSNNNSNNRSRIDDDETMLNAGPTHTKISSSGKQDATSVGSNDSERMIIRKDVQYSVAYNRGRSESGMHSRESEEDCSGAW</sequence>
<organism evidence="4 5">
    <name type="scientific">Saxophila tyrrhenica</name>
    <dbReference type="NCBI Taxonomy" id="1690608"/>
    <lineage>
        <taxon>Eukaryota</taxon>
        <taxon>Fungi</taxon>
        <taxon>Dikarya</taxon>
        <taxon>Ascomycota</taxon>
        <taxon>Pezizomycotina</taxon>
        <taxon>Dothideomycetes</taxon>
        <taxon>Dothideomycetidae</taxon>
        <taxon>Mycosphaerellales</taxon>
        <taxon>Extremaceae</taxon>
        <taxon>Saxophila</taxon>
    </lineage>
</organism>
<dbReference type="EMBL" id="JAVRRT010000019">
    <property type="protein sequence ID" value="KAK5164588.1"/>
    <property type="molecule type" value="Genomic_DNA"/>
</dbReference>
<feature type="transmembrane region" description="Helical" evidence="2">
    <location>
        <begin position="111"/>
        <end position="129"/>
    </location>
</feature>
<keyword evidence="2" id="KW-1133">Transmembrane helix</keyword>
<accession>A0AAV9P148</accession>
<feature type="transmembrane region" description="Helical" evidence="2">
    <location>
        <begin position="141"/>
        <end position="161"/>
    </location>
</feature>
<evidence type="ECO:0000256" key="1">
    <source>
        <dbReference type="SAM" id="MobiDB-lite"/>
    </source>
</evidence>
<dbReference type="GeneID" id="89931124"/>
<reference evidence="4 5" key="1">
    <citation type="submission" date="2023-08" db="EMBL/GenBank/DDBJ databases">
        <title>Black Yeasts Isolated from many extreme environments.</title>
        <authorList>
            <person name="Coleine C."/>
            <person name="Stajich J.E."/>
            <person name="Selbmann L."/>
        </authorList>
    </citation>
    <scope>NUCLEOTIDE SEQUENCE [LARGE SCALE GENOMIC DNA]</scope>
    <source>
        <strain evidence="4 5">CCFEE 5935</strain>
    </source>
</reference>
<dbReference type="AlphaFoldDB" id="A0AAV9P148"/>
<name>A0AAV9P148_9PEZI</name>
<feature type="transmembrane region" description="Helical" evidence="2">
    <location>
        <begin position="60"/>
        <end position="80"/>
    </location>
</feature>
<keyword evidence="2" id="KW-0472">Membrane</keyword>
<dbReference type="PANTHER" id="PTHR39614">
    <property type="entry name" value="INTEGRAL MEMBRANE PROTEIN"/>
    <property type="match status" value="1"/>
</dbReference>
<dbReference type="Proteomes" id="UP001337655">
    <property type="component" value="Unassembled WGS sequence"/>
</dbReference>
<feature type="compositionally biased region" description="Polar residues" evidence="1">
    <location>
        <begin position="300"/>
        <end position="313"/>
    </location>
</feature>
<protein>
    <recommendedName>
        <fullName evidence="3">Rhodopsin domain-containing protein</fullName>
    </recommendedName>
</protein>
<feature type="region of interest" description="Disordered" evidence="1">
    <location>
        <begin position="294"/>
        <end position="365"/>
    </location>
</feature>
<evidence type="ECO:0000313" key="4">
    <source>
        <dbReference type="EMBL" id="KAK5164588.1"/>
    </source>
</evidence>
<evidence type="ECO:0000259" key="3">
    <source>
        <dbReference type="Pfam" id="PF20684"/>
    </source>
</evidence>
<dbReference type="PANTHER" id="PTHR39614:SF2">
    <property type="entry name" value="INTEGRAL MEMBRANE PROTEIN"/>
    <property type="match status" value="1"/>
</dbReference>
<dbReference type="Pfam" id="PF20684">
    <property type="entry name" value="Fung_rhodopsin"/>
    <property type="match status" value="1"/>
</dbReference>
<keyword evidence="5" id="KW-1185">Reference proteome</keyword>
<dbReference type="RefSeq" id="XP_064654836.1">
    <property type="nucleotide sequence ID" value="XM_064807020.1"/>
</dbReference>
<dbReference type="InterPro" id="IPR049326">
    <property type="entry name" value="Rhodopsin_dom_fungi"/>
</dbReference>
<evidence type="ECO:0000256" key="2">
    <source>
        <dbReference type="SAM" id="Phobius"/>
    </source>
</evidence>
<feature type="region of interest" description="Disordered" evidence="1">
    <location>
        <begin position="377"/>
        <end position="399"/>
    </location>
</feature>
<feature type="transmembrane region" description="Helical" evidence="2">
    <location>
        <begin position="220"/>
        <end position="242"/>
    </location>
</feature>
<feature type="domain" description="Rhodopsin" evidence="3">
    <location>
        <begin position="45"/>
        <end position="282"/>
    </location>
</feature>
<gene>
    <name evidence="4" type="ORF">LTR77_009794</name>
</gene>
<evidence type="ECO:0000313" key="5">
    <source>
        <dbReference type="Proteomes" id="UP001337655"/>
    </source>
</evidence>
<feature type="transmembrane region" description="Helical" evidence="2">
    <location>
        <begin position="27"/>
        <end position="48"/>
    </location>
</feature>
<keyword evidence="2" id="KW-0812">Transmembrane</keyword>
<feature type="compositionally biased region" description="Polar residues" evidence="1">
    <location>
        <begin position="344"/>
        <end position="360"/>
    </location>
</feature>
<feature type="compositionally biased region" description="Basic and acidic residues" evidence="1">
    <location>
        <begin position="380"/>
        <end position="390"/>
    </location>
</feature>